<feature type="transmembrane region" description="Helical" evidence="5">
    <location>
        <begin position="464"/>
        <end position="485"/>
    </location>
</feature>
<organism evidence="7">
    <name type="scientific">marine metagenome</name>
    <dbReference type="NCBI Taxonomy" id="408172"/>
    <lineage>
        <taxon>unclassified sequences</taxon>
        <taxon>metagenomes</taxon>
        <taxon>ecological metagenomes</taxon>
    </lineage>
</organism>
<dbReference type="Pfam" id="PF00361">
    <property type="entry name" value="Proton_antipo_M"/>
    <property type="match status" value="1"/>
</dbReference>
<feature type="transmembrane region" description="Helical" evidence="5">
    <location>
        <begin position="170"/>
        <end position="193"/>
    </location>
</feature>
<dbReference type="AlphaFoldDB" id="A0A381R3N8"/>
<gene>
    <name evidence="7" type="ORF">METZ01_LOCUS39225</name>
</gene>
<dbReference type="HAMAP" id="MF_00445">
    <property type="entry name" value="NDH1_NuoN_1"/>
    <property type="match status" value="1"/>
</dbReference>
<feature type="transmembrane region" description="Helical" evidence="5">
    <location>
        <begin position="310"/>
        <end position="334"/>
    </location>
</feature>
<evidence type="ECO:0000259" key="6">
    <source>
        <dbReference type="Pfam" id="PF00361"/>
    </source>
</evidence>
<feature type="non-terminal residue" evidence="7">
    <location>
        <position position="1"/>
    </location>
</feature>
<feature type="transmembrane region" description="Helical" evidence="5">
    <location>
        <begin position="141"/>
        <end position="158"/>
    </location>
</feature>
<keyword evidence="2 5" id="KW-0812">Transmembrane</keyword>
<feature type="transmembrane region" description="Helical" evidence="5">
    <location>
        <begin position="47"/>
        <end position="67"/>
    </location>
</feature>
<keyword evidence="3 5" id="KW-1133">Transmembrane helix</keyword>
<evidence type="ECO:0000256" key="4">
    <source>
        <dbReference type="ARBA" id="ARBA00023136"/>
    </source>
</evidence>
<dbReference type="EMBL" id="UINC01001678">
    <property type="protein sequence ID" value="SUZ86371.1"/>
    <property type="molecule type" value="Genomic_DNA"/>
</dbReference>
<evidence type="ECO:0000256" key="3">
    <source>
        <dbReference type="ARBA" id="ARBA00022989"/>
    </source>
</evidence>
<dbReference type="GO" id="GO:0042773">
    <property type="term" value="P:ATP synthesis coupled electron transport"/>
    <property type="evidence" value="ECO:0007669"/>
    <property type="project" value="InterPro"/>
</dbReference>
<dbReference type="InterPro" id="IPR010096">
    <property type="entry name" value="NADH-Q_OxRdtase_suN/2"/>
</dbReference>
<dbReference type="PANTHER" id="PTHR22773">
    <property type="entry name" value="NADH DEHYDROGENASE"/>
    <property type="match status" value="1"/>
</dbReference>
<feature type="transmembrane region" description="Helical" evidence="5">
    <location>
        <begin position="423"/>
        <end position="443"/>
    </location>
</feature>
<feature type="transmembrane region" description="Helical" evidence="5">
    <location>
        <begin position="205"/>
        <end position="229"/>
    </location>
</feature>
<feature type="transmembrane region" description="Helical" evidence="5">
    <location>
        <begin position="87"/>
        <end position="109"/>
    </location>
</feature>
<reference evidence="7" key="1">
    <citation type="submission" date="2018-05" db="EMBL/GenBank/DDBJ databases">
        <authorList>
            <person name="Lanie J.A."/>
            <person name="Ng W.-L."/>
            <person name="Kazmierczak K.M."/>
            <person name="Andrzejewski T.M."/>
            <person name="Davidsen T.M."/>
            <person name="Wayne K.J."/>
            <person name="Tettelin H."/>
            <person name="Glass J.I."/>
            <person name="Rusch D."/>
            <person name="Podicherti R."/>
            <person name="Tsui H.-C.T."/>
            <person name="Winkler M.E."/>
        </authorList>
    </citation>
    <scope>NUCLEOTIDE SEQUENCE</scope>
</reference>
<name>A0A381R3N8_9ZZZZ</name>
<keyword evidence="4 5" id="KW-0472">Membrane</keyword>
<proteinExistence type="inferred from homology"/>
<feature type="transmembrane region" description="Helical" evidence="5">
    <location>
        <begin position="346"/>
        <end position="365"/>
    </location>
</feature>
<feature type="transmembrane region" description="Helical" evidence="5">
    <location>
        <begin position="377"/>
        <end position="403"/>
    </location>
</feature>
<accession>A0A381R3N8</accession>
<evidence type="ECO:0000256" key="1">
    <source>
        <dbReference type="ARBA" id="ARBA00004141"/>
    </source>
</evidence>
<comment type="subcellular location">
    <subcellularLocation>
        <location evidence="1">Membrane</location>
        <topology evidence="1">Multi-pass membrane protein</topology>
    </subcellularLocation>
</comment>
<evidence type="ECO:0000313" key="7">
    <source>
        <dbReference type="EMBL" id="SUZ86371.1"/>
    </source>
</evidence>
<dbReference type="GO" id="GO:0016020">
    <property type="term" value="C:membrane"/>
    <property type="evidence" value="ECO:0007669"/>
    <property type="project" value="UniProtKB-SubCell"/>
</dbReference>
<feature type="transmembrane region" description="Helical" evidence="5">
    <location>
        <begin position="250"/>
        <end position="273"/>
    </location>
</feature>
<sequence length="502" mass="52862">VSHDLLTLAFQRPAIDWHGIAPELVLLSMGALITLIDILFLEKARPYTAGLAGLGLLATAVPLLTLAVDGADRVMFSGAYVVDDFSLVMKAVFLLAGYVVVLLSTNYVAEGDYWENEYYGLLLASVMGMVMMASARDLVSIFVALELLSIPAYLLVAWRKRDLHSTEAGLKYYLMGVFASAVMLYGMSLLYGVTGSTLLSEVGAGVAAAGTSTAVVTMGIVFVVAGFAFKVSAVPFHTWAPDVYEGAPTPVTAFLSVASKAAGFVALLALVFVGFYSRSEVWEPLIWILAALSMTVGNLIALRQTNVVRLMAYSGVAQTGFMIAPLAVAGHGLANGDQALSATVTYLVIYTAMNLGAFAVIISLARRTGSADVTSFAGAFHFAPGLTIAMTAFLFSLAGIPPLGGWFAKFEVFRVLATAGEPWGYVLAAVGAVNSVIALYYYAALARRMWADDPLHGDRDPVPVTPSLASALVLCGVVTLAFGVAPQLVARFTDVSLLALGG</sequence>
<dbReference type="NCBIfam" id="TIGR01770">
    <property type="entry name" value="NDH_I_N"/>
    <property type="match status" value="1"/>
</dbReference>
<protein>
    <recommendedName>
        <fullName evidence="6">NADH:quinone oxidoreductase/Mrp antiporter transmembrane domain-containing protein</fullName>
    </recommendedName>
</protein>
<dbReference type="PRINTS" id="PR01434">
    <property type="entry name" value="NADHDHGNASE5"/>
</dbReference>
<dbReference type="InterPro" id="IPR001750">
    <property type="entry name" value="ND/Mrp_TM"/>
</dbReference>
<feature type="domain" description="NADH:quinone oxidoreductase/Mrp antiporter transmembrane" evidence="6">
    <location>
        <begin position="135"/>
        <end position="432"/>
    </location>
</feature>
<evidence type="ECO:0000256" key="2">
    <source>
        <dbReference type="ARBA" id="ARBA00022692"/>
    </source>
</evidence>
<dbReference type="GO" id="GO:0008137">
    <property type="term" value="F:NADH dehydrogenase (ubiquinone) activity"/>
    <property type="evidence" value="ECO:0007669"/>
    <property type="project" value="InterPro"/>
</dbReference>
<feature type="transmembrane region" description="Helical" evidence="5">
    <location>
        <begin position="118"/>
        <end position="135"/>
    </location>
</feature>
<feature type="transmembrane region" description="Helical" evidence="5">
    <location>
        <begin position="20"/>
        <end position="40"/>
    </location>
</feature>
<evidence type="ECO:0000256" key="5">
    <source>
        <dbReference type="SAM" id="Phobius"/>
    </source>
</evidence>
<feature type="transmembrane region" description="Helical" evidence="5">
    <location>
        <begin position="285"/>
        <end position="303"/>
    </location>
</feature>